<dbReference type="GO" id="GO:0008270">
    <property type="term" value="F:zinc ion binding"/>
    <property type="evidence" value="ECO:0007669"/>
    <property type="project" value="UniProtKB-KW"/>
</dbReference>
<feature type="compositionally biased region" description="Low complexity" evidence="10">
    <location>
        <begin position="42"/>
        <end position="56"/>
    </location>
</feature>
<evidence type="ECO:0000256" key="3">
    <source>
        <dbReference type="ARBA" id="ARBA00022723"/>
    </source>
</evidence>
<reference evidence="12" key="1">
    <citation type="submission" date="2022-11" db="UniProtKB">
        <authorList>
            <consortium name="WormBaseParasite"/>
        </authorList>
    </citation>
    <scope>IDENTIFICATION</scope>
</reference>
<dbReference type="PANTHER" id="PTHR10816">
    <property type="entry name" value="MYELIN TRANSCRIPTION FACTOR 1-RELATED"/>
    <property type="match status" value="1"/>
</dbReference>
<feature type="region of interest" description="Disordered" evidence="10">
    <location>
        <begin position="42"/>
        <end position="62"/>
    </location>
</feature>
<dbReference type="AlphaFoldDB" id="A0A914EDL8"/>
<dbReference type="Proteomes" id="UP000887540">
    <property type="component" value="Unplaced"/>
</dbReference>
<evidence type="ECO:0000256" key="5">
    <source>
        <dbReference type="ARBA" id="ARBA00022771"/>
    </source>
</evidence>
<name>A0A914EDL8_9BILA</name>
<dbReference type="WBParaSite" id="ACRNAN_scaffold753.g7599.t1">
    <property type="protein sequence ID" value="ACRNAN_scaffold753.g7599.t1"/>
    <property type="gene ID" value="ACRNAN_scaffold753.g7599"/>
</dbReference>
<dbReference type="PROSITE" id="PS51802">
    <property type="entry name" value="ZF_CCHHC"/>
    <property type="match status" value="2"/>
</dbReference>
<dbReference type="FunFam" id="4.10.320.30:FF:000001">
    <property type="entry name" value="Myelin transcription factor 1-like, a"/>
    <property type="match status" value="2"/>
</dbReference>
<dbReference type="PANTHER" id="PTHR10816:SF15">
    <property type="entry name" value="MYELIN TRANSCRIPTION FACTOR 1-LIKE PROTEIN"/>
    <property type="match status" value="1"/>
</dbReference>
<dbReference type="Pfam" id="PF01530">
    <property type="entry name" value="zf-C2HC"/>
    <property type="match status" value="2"/>
</dbReference>
<keyword evidence="4" id="KW-0677">Repeat</keyword>
<keyword evidence="3" id="KW-0479">Metal-binding</keyword>
<evidence type="ECO:0000313" key="11">
    <source>
        <dbReference type="Proteomes" id="UP000887540"/>
    </source>
</evidence>
<keyword evidence="5" id="KW-0863">Zinc-finger</keyword>
<evidence type="ECO:0000256" key="8">
    <source>
        <dbReference type="ARBA" id="ARBA00023163"/>
    </source>
</evidence>
<keyword evidence="6" id="KW-0862">Zinc</keyword>
<evidence type="ECO:0000313" key="12">
    <source>
        <dbReference type="WBParaSite" id="ACRNAN_scaffold753.g7599.t1"/>
    </source>
</evidence>
<sequence length="511" mass="56719">MFSFDDFSNKISNTILNPEENLPDNIEDANNQLFVSIPVIRSTSPSSTQSGPSIDSNKTYLASASTSDSSNIAKDHQESTNYNISKPLDTCLNINGGSNKRRRKPEAKDIIRVIDHSYESELSSLVEDKTAQTNTSNTLNFTEKDQPICLEKNHKEHVWEIPTMRSPSNDDLHMVLEEMYPTDTCNITHENQSSNESEQDERNKTPITSILPYDKSDQITPLSNISSQINERICGSASPEGLSPLWPRNRTENGKLACPTPGCDGSGHQTGLYTHHRSLSGCPRRPDKTTIQLLALQQDTILRCTTPGCTGKGHVNSSRSSHRSLSGCPIAYQQKLTRKGIKHRNVSSSDASSPDVSIQKNQLLKEDVPLDLTLKALEDTKREENKSFTMNGSNNLDALSKLADKLTYGSNLHTENALSGSNNKKIKVIEVESPSKKKSKIMDNLSLSNAKSEFSFPMPGLMPEILKQSTNFSDYYMQMMSLASANAQHSSAATAWMMFDRVHKQFLLQIS</sequence>
<evidence type="ECO:0000256" key="2">
    <source>
        <dbReference type="ARBA" id="ARBA00010194"/>
    </source>
</evidence>
<dbReference type="SUPFAM" id="SSF103637">
    <property type="entry name" value="CCHHC domain"/>
    <property type="match status" value="2"/>
</dbReference>
<dbReference type="InterPro" id="IPR002515">
    <property type="entry name" value="Znf_C2H2C"/>
</dbReference>
<keyword evidence="7" id="KW-0805">Transcription regulation</keyword>
<evidence type="ECO:0000256" key="1">
    <source>
        <dbReference type="ARBA" id="ARBA00004123"/>
    </source>
</evidence>
<organism evidence="11 12">
    <name type="scientific">Acrobeloides nanus</name>
    <dbReference type="NCBI Taxonomy" id="290746"/>
    <lineage>
        <taxon>Eukaryota</taxon>
        <taxon>Metazoa</taxon>
        <taxon>Ecdysozoa</taxon>
        <taxon>Nematoda</taxon>
        <taxon>Chromadorea</taxon>
        <taxon>Rhabditida</taxon>
        <taxon>Tylenchina</taxon>
        <taxon>Cephalobomorpha</taxon>
        <taxon>Cephaloboidea</taxon>
        <taxon>Cephalobidae</taxon>
        <taxon>Acrobeloides</taxon>
    </lineage>
</organism>
<dbReference type="GO" id="GO:0007399">
    <property type="term" value="P:nervous system development"/>
    <property type="evidence" value="ECO:0007669"/>
    <property type="project" value="UniProtKB-KW"/>
</dbReference>
<proteinExistence type="inferred from homology"/>
<dbReference type="GO" id="GO:0000981">
    <property type="term" value="F:DNA-binding transcription factor activity, RNA polymerase II-specific"/>
    <property type="evidence" value="ECO:0007669"/>
    <property type="project" value="TreeGrafter"/>
</dbReference>
<evidence type="ECO:0000256" key="9">
    <source>
        <dbReference type="ARBA" id="ARBA00023242"/>
    </source>
</evidence>
<dbReference type="GO" id="GO:0000978">
    <property type="term" value="F:RNA polymerase II cis-regulatory region sequence-specific DNA binding"/>
    <property type="evidence" value="ECO:0007669"/>
    <property type="project" value="TreeGrafter"/>
</dbReference>
<protein>
    <submittedName>
        <fullName evidence="12">Uncharacterized protein</fullName>
    </submittedName>
</protein>
<keyword evidence="11" id="KW-1185">Reference proteome</keyword>
<keyword evidence="8" id="KW-0804">Transcription</keyword>
<evidence type="ECO:0000256" key="4">
    <source>
        <dbReference type="ARBA" id="ARBA00022737"/>
    </source>
</evidence>
<dbReference type="InterPro" id="IPR036060">
    <property type="entry name" value="Znf_C2H2C_sf"/>
</dbReference>
<keyword evidence="9" id="KW-0539">Nucleus</keyword>
<accession>A0A914EDL8</accession>
<comment type="similarity">
    <text evidence="2">Belongs to the MYT1 family.</text>
</comment>
<comment type="subcellular location">
    <subcellularLocation>
        <location evidence="1">Nucleus</location>
    </subcellularLocation>
</comment>
<evidence type="ECO:0000256" key="6">
    <source>
        <dbReference type="ARBA" id="ARBA00022833"/>
    </source>
</evidence>
<dbReference type="GO" id="GO:0005634">
    <property type="term" value="C:nucleus"/>
    <property type="evidence" value="ECO:0007669"/>
    <property type="project" value="UniProtKB-SubCell"/>
</dbReference>
<evidence type="ECO:0000256" key="10">
    <source>
        <dbReference type="SAM" id="MobiDB-lite"/>
    </source>
</evidence>
<dbReference type="Gene3D" id="4.10.320.30">
    <property type="match status" value="2"/>
</dbReference>
<evidence type="ECO:0000256" key="7">
    <source>
        <dbReference type="ARBA" id="ARBA00023015"/>
    </source>
</evidence>